<reference evidence="2" key="1">
    <citation type="submission" date="2022-11" db="UniProtKB">
        <authorList>
            <consortium name="WormBaseParasite"/>
        </authorList>
    </citation>
    <scope>IDENTIFICATION</scope>
</reference>
<accession>A0A915IVN2</accession>
<evidence type="ECO:0000313" key="1">
    <source>
        <dbReference type="Proteomes" id="UP000887565"/>
    </source>
</evidence>
<sequence>MLVSLDTESIMATDMKNFQFTVPMPTASSYSTASSYLRYVQLTFPNSMMYIFKPFTTTPEDWTAPFSLVEGNHTIIISFNGADDWAGIYTLLGTQFGTDHQKKNKDPAIHFEAYPVIQNIDISLSLYELAWQIGFLPQKHTLKATVSAIWVLDVLKLTLKFPAAL</sequence>
<keyword evidence="1" id="KW-1185">Reference proteome</keyword>
<dbReference type="WBParaSite" id="nRc.2.0.1.t17455-RA">
    <property type="protein sequence ID" value="nRc.2.0.1.t17455-RA"/>
    <property type="gene ID" value="nRc.2.0.1.g17455"/>
</dbReference>
<evidence type="ECO:0000313" key="2">
    <source>
        <dbReference type="WBParaSite" id="nRc.2.0.1.t17455-RA"/>
    </source>
</evidence>
<dbReference type="Proteomes" id="UP000887565">
    <property type="component" value="Unplaced"/>
</dbReference>
<organism evidence="1 2">
    <name type="scientific">Romanomermis culicivorax</name>
    <name type="common">Nematode worm</name>
    <dbReference type="NCBI Taxonomy" id="13658"/>
    <lineage>
        <taxon>Eukaryota</taxon>
        <taxon>Metazoa</taxon>
        <taxon>Ecdysozoa</taxon>
        <taxon>Nematoda</taxon>
        <taxon>Enoplea</taxon>
        <taxon>Dorylaimia</taxon>
        <taxon>Mermithida</taxon>
        <taxon>Mermithoidea</taxon>
        <taxon>Mermithidae</taxon>
        <taxon>Romanomermis</taxon>
    </lineage>
</organism>
<name>A0A915IVN2_ROMCU</name>
<dbReference type="AlphaFoldDB" id="A0A915IVN2"/>
<protein>
    <submittedName>
        <fullName evidence="2">Uncharacterized protein</fullName>
    </submittedName>
</protein>
<proteinExistence type="predicted"/>